<proteinExistence type="predicted"/>
<dbReference type="GO" id="GO:0005634">
    <property type="term" value="C:nucleus"/>
    <property type="evidence" value="ECO:0007669"/>
    <property type="project" value="TreeGrafter"/>
</dbReference>
<reference evidence="9" key="1">
    <citation type="submission" date="2023-07" db="EMBL/GenBank/DDBJ databases">
        <authorList>
            <consortium name="AG Swart"/>
            <person name="Singh M."/>
            <person name="Singh A."/>
            <person name="Seah K."/>
            <person name="Emmerich C."/>
        </authorList>
    </citation>
    <scope>NUCLEOTIDE SEQUENCE</scope>
    <source>
        <strain evidence="9">DP1</strain>
    </source>
</reference>
<dbReference type="GO" id="GO:0006508">
    <property type="term" value="P:proteolysis"/>
    <property type="evidence" value="ECO:0007669"/>
    <property type="project" value="UniProtKB-KW"/>
</dbReference>
<comment type="caution">
    <text evidence="9">The sequence shown here is derived from an EMBL/GenBank/DDBJ whole genome shotgun (WGS) entry which is preliminary data.</text>
</comment>
<organism evidence="9 10">
    <name type="scientific">Euplotes crassus</name>
    <dbReference type="NCBI Taxonomy" id="5936"/>
    <lineage>
        <taxon>Eukaryota</taxon>
        <taxon>Sar</taxon>
        <taxon>Alveolata</taxon>
        <taxon>Ciliophora</taxon>
        <taxon>Intramacronucleata</taxon>
        <taxon>Spirotrichea</taxon>
        <taxon>Hypotrichia</taxon>
        <taxon>Euplotida</taxon>
        <taxon>Euplotidae</taxon>
        <taxon>Moneuplotes</taxon>
    </lineage>
</organism>
<feature type="compositionally biased region" description="Basic residues" evidence="7">
    <location>
        <begin position="40"/>
        <end position="61"/>
    </location>
</feature>
<dbReference type="GO" id="GO:0004843">
    <property type="term" value="F:cysteine-type deubiquitinase activity"/>
    <property type="evidence" value="ECO:0007669"/>
    <property type="project" value="UniProtKB-EC"/>
</dbReference>
<comment type="catalytic activity">
    <reaction evidence="1">
        <text>Thiol-dependent hydrolysis of ester, thioester, amide, peptide and isopeptide bonds formed by the C-terminal Gly of ubiquitin (a 76-residue protein attached to proteins as an intracellular targeting signal).</text>
        <dbReference type="EC" id="3.4.19.12"/>
    </reaction>
</comment>
<dbReference type="InterPro" id="IPR028889">
    <property type="entry name" value="USP"/>
</dbReference>
<feature type="compositionally biased region" description="Polar residues" evidence="7">
    <location>
        <begin position="1"/>
        <end position="12"/>
    </location>
</feature>
<dbReference type="EC" id="3.4.19.12" evidence="2"/>
<feature type="compositionally biased region" description="Basic and acidic residues" evidence="7">
    <location>
        <begin position="116"/>
        <end position="134"/>
    </location>
</feature>
<evidence type="ECO:0000256" key="6">
    <source>
        <dbReference type="ARBA" id="ARBA00022807"/>
    </source>
</evidence>
<feature type="compositionally biased region" description="Low complexity" evidence="7">
    <location>
        <begin position="28"/>
        <end position="39"/>
    </location>
</feature>
<evidence type="ECO:0000256" key="4">
    <source>
        <dbReference type="ARBA" id="ARBA00022786"/>
    </source>
</evidence>
<evidence type="ECO:0000256" key="1">
    <source>
        <dbReference type="ARBA" id="ARBA00000707"/>
    </source>
</evidence>
<feature type="region of interest" description="Disordered" evidence="7">
    <location>
        <begin position="1"/>
        <end position="181"/>
    </location>
</feature>
<feature type="compositionally biased region" description="Basic and acidic residues" evidence="7">
    <location>
        <begin position="595"/>
        <end position="611"/>
    </location>
</feature>
<keyword evidence="3" id="KW-0645">Protease</keyword>
<protein>
    <recommendedName>
        <fullName evidence="2">ubiquitinyl hydrolase 1</fullName>
        <ecNumber evidence="2">3.4.19.12</ecNumber>
    </recommendedName>
</protein>
<evidence type="ECO:0000256" key="3">
    <source>
        <dbReference type="ARBA" id="ARBA00022670"/>
    </source>
</evidence>
<dbReference type="Proteomes" id="UP001295684">
    <property type="component" value="Unassembled WGS sequence"/>
</dbReference>
<dbReference type="AlphaFoldDB" id="A0AAD1Y934"/>
<dbReference type="InterPro" id="IPR038765">
    <property type="entry name" value="Papain-like_cys_pep_sf"/>
</dbReference>
<evidence type="ECO:0000256" key="5">
    <source>
        <dbReference type="ARBA" id="ARBA00022801"/>
    </source>
</evidence>
<keyword evidence="5" id="KW-0378">Hydrolase</keyword>
<accession>A0AAD1Y934</accession>
<dbReference type="InterPro" id="IPR018200">
    <property type="entry name" value="USP_CS"/>
</dbReference>
<dbReference type="Gene3D" id="3.90.70.10">
    <property type="entry name" value="Cysteine proteinases"/>
    <property type="match status" value="1"/>
</dbReference>
<dbReference type="CDD" id="cd02257">
    <property type="entry name" value="Peptidase_C19"/>
    <property type="match status" value="1"/>
</dbReference>
<gene>
    <name evidence="9" type="ORF">ECRASSUSDP1_LOCUS28433</name>
</gene>
<dbReference type="InterPro" id="IPR050164">
    <property type="entry name" value="Peptidase_C19"/>
</dbReference>
<sequence>MEGDQNSKNASNEDYMGAWGDEIPDFLQSSAPASSAQPKPVKKSKQKGKGKKNKQKPKKAPVPKPIVEETKQVNEIPQASTAMEPDFEAPAPQETIQKVQQKQKPIQPEPSSTAEVAKEETNVEGKELNMEENKQNIPIENQSPAENAPEESPEGATQEAPEEDKKEETEEERKKREEKEKRAKNIEILEKQIQEEESMMFDWGNLEETMEKQKFIDSLKEELYYLKNPNKKRKKKKKAPKNNKKLMVNILKPQMSKNTIVKEQLMTEKSVKLCNDPDFEVSNIKLDKLQKGMFNRSNNCFMNVILQSLYSIPVFYNFLAHLNDQIESNPLLKDIFDRNSDDNLLIANFLELAKCFSPDTGGITNMLHYGDKVINVEEIFKTLLMNFNPDKQQQDCHEFLGLMLDTLNNELNEILEKVGISTKSQSLKNTSVGPAAEEWEETGKKKLKIKNKAEDLIKNSPIFEIFGGCMREDINVEGKHSNNARVQPYLYLSLPITMECSIDSSLKQYFEPEELEGFKFGKKDAYATKKQSLLTIPNILILHVKRFIYTDRAVKTGETIYYPDILELQDEYFAPELQEERKNIRKEEEKAEKAKKDALEAKKASAPEEKKAKKKKSKAKAKNGVKVNIIEQSEEEKKEMNDYKHLEKYELIGVIVHKGTSVLKGHYVTFVKDAYGNWVLYDDKECKNVTANLVLDQQAYVLIYRKF</sequence>
<dbReference type="SUPFAM" id="SSF54001">
    <property type="entry name" value="Cysteine proteinases"/>
    <property type="match status" value="1"/>
</dbReference>
<feature type="compositionally biased region" description="Low complexity" evidence="7">
    <location>
        <begin position="96"/>
        <end position="106"/>
    </location>
</feature>
<feature type="domain" description="USP" evidence="8">
    <location>
        <begin position="291"/>
        <end position="707"/>
    </location>
</feature>
<dbReference type="EMBL" id="CAMPGE010029343">
    <property type="protein sequence ID" value="CAI2386808.1"/>
    <property type="molecule type" value="Genomic_DNA"/>
</dbReference>
<keyword evidence="4" id="KW-0833">Ubl conjugation pathway</keyword>
<evidence type="ECO:0000313" key="9">
    <source>
        <dbReference type="EMBL" id="CAI2386808.1"/>
    </source>
</evidence>
<evidence type="ECO:0000256" key="2">
    <source>
        <dbReference type="ARBA" id="ARBA00012759"/>
    </source>
</evidence>
<dbReference type="Pfam" id="PF00443">
    <property type="entry name" value="UCH"/>
    <property type="match status" value="1"/>
</dbReference>
<feature type="compositionally biased region" description="Basic and acidic residues" evidence="7">
    <location>
        <begin position="163"/>
        <end position="181"/>
    </location>
</feature>
<dbReference type="InterPro" id="IPR001394">
    <property type="entry name" value="Peptidase_C19_UCH"/>
</dbReference>
<feature type="region of interest" description="Disordered" evidence="7">
    <location>
        <begin position="595"/>
        <end position="620"/>
    </location>
</feature>
<dbReference type="PROSITE" id="PS00973">
    <property type="entry name" value="USP_2"/>
    <property type="match status" value="1"/>
</dbReference>
<dbReference type="PANTHER" id="PTHR24006:SF687">
    <property type="entry name" value="UBIQUITIN CARBOXYL-TERMINAL HYDROLASE 10"/>
    <property type="match status" value="1"/>
</dbReference>
<evidence type="ECO:0000313" key="10">
    <source>
        <dbReference type="Proteomes" id="UP001295684"/>
    </source>
</evidence>
<dbReference type="GO" id="GO:0016579">
    <property type="term" value="P:protein deubiquitination"/>
    <property type="evidence" value="ECO:0007669"/>
    <property type="project" value="InterPro"/>
</dbReference>
<evidence type="ECO:0000259" key="8">
    <source>
        <dbReference type="PROSITE" id="PS50235"/>
    </source>
</evidence>
<keyword evidence="6" id="KW-0788">Thiol protease</keyword>
<evidence type="ECO:0000256" key="7">
    <source>
        <dbReference type="SAM" id="MobiDB-lite"/>
    </source>
</evidence>
<name>A0AAD1Y934_EUPCR</name>
<dbReference type="PROSITE" id="PS50235">
    <property type="entry name" value="USP_3"/>
    <property type="match status" value="1"/>
</dbReference>
<keyword evidence="10" id="KW-1185">Reference proteome</keyword>
<dbReference type="GO" id="GO:0005829">
    <property type="term" value="C:cytosol"/>
    <property type="evidence" value="ECO:0007669"/>
    <property type="project" value="TreeGrafter"/>
</dbReference>
<dbReference type="PANTHER" id="PTHR24006">
    <property type="entry name" value="UBIQUITIN CARBOXYL-TERMINAL HYDROLASE"/>
    <property type="match status" value="1"/>
</dbReference>